<evidence type="ECO:0000313" key="5">
    <source>
        <dbReference type="EMBL" id="AHG20608.1"/>
    </source>
</evidence>
<protein>
    <recommendedName>
        <fullName evidence="3">Invasin</fullName>
    </recommendedName>
</protein>
<dbReference type="PROSITE" id="PS51782">
    <property type="entry name" value="LYSM"/>
    <property type="match status" value="1"/>
</dbReference>
<evidence type="ECO:0000259" key="4">
    <source>
        <dbReference type="PROSITE" id="PS51782"/>
    </source>
</evidence>
<sequence length="754" mass="81956">MVLPRLQLSVVASSLMMAGSFFTLSLLPAIGHAEAPATRIYTVETRASLYQLALQSGLQVVELRRLNHGSLDQRDTLEVGESLLLPADSPLFPVPPDGTGVLVSMLPELGMGNAPVPEGDPTAQKVAGTAQAAGAQDWNGMTGRQVQNQAEDWAKSQVKSQVIDPLQQEAQDLLGKFGKAQVGIAVDDRGDFSKSTFSLFTPWYENDAMVAFSQVGIHDQDSRTIGNVGAGVRWDKGTWLYGYNAFLDQDLSRNHSRLGLGTELWSDALRFAANYYHPLSGWKDSRDFDDYEERPAKGFDARLQGYLPAYPHLGASVVYEQYYGDEVALFGKDNLQKDPRAVTLGLDYTPFPLATLKVSHKEGQQGKKEAQLDVQMNYQLGTALNKQLDPGNVAAMRSLMGSRYDRVDRNYDIVLEYREKAGLLTVDLAAVPATLLEGDVHVMRPLVNNKYRITGVSWNGDLVPLSLLATSGADNPQGWQITLPTWNPAPTAENRYQLSLTLTDEKGRQTTSNTVDILVGQQRQGQLVLESVGSVPASGLDTDAVALTAYLQNHLGEPVTHPNLEPAWIVTDAVTHEVVSVKQPGENCQQDAQNLQQPCLRAVWRETEEREGIPHYVTALASTLPGTYLVQADMGPFGITAPQSVIFTHSGTQVAKAEIHDPQGQDLLTSGTHPQVGVTYTVKLFDDGGNDITASIPAETVYWTLEGSNTAGCVTTLNGHDTGITGYQFTPRTNANSNSGVACGDQGFSLKVNW</sequence>
<dbReference type="InterPro" id="IPR051715">
    <property type="entry name" value="Intimin-Invasin_domain"/>
</dbReference>
<dbReference type="Proteomes" id="UP000019030">
    <property type="component" value="Chromosome"/>
</dbReference>
<dbReference type="InterPro" id="IPR038177">
    <property type="entry name" value="IAT_beta_sf"/>
</dbReference>
<dbReference type="GO" id="GO:0007155">
    <property type="term" value="P:cell adhesion"/>
    <property type="evidence" value="ECO:0007669"/>
    <property type="project" value="InterPro"/>
</dbReference>
<dbReference type="Pfam" id="PF11924">
    <property type="entry name" value="IAT_beta"/>
    <property type="match status" value="1"/>
</dbReference>
<dbReference type="PANTHER" id="PTHR39576">
    <property type="entry name" value="ATTACHING AND EFFACING PROTEIN HOMOLOG-RELATED-RELATED"/>
    <property type="match status" value="1"/>
</dbReference>
<dbReference type="RefSeq" id="WP_024914141.1">
    <property type="nucleotide sequence ID" value="NZ_CP007044.2"/>
</dbReference>
<gene>
    <name evidence="5" type="ORF">Z042_14005</name>
</gene>
<name>W0L9W0_9GAMM</name>
<dbReference type="STRING" id="1441930.Z042_14005"/>
<reference evidence="5 6" key="1">
    <citation type="submission" date="2014-01" db="EMBL/GenBank/DDBJ databases">
        <title>Isolation of Serratia multitudinisentens RB-25 from Ex-Landfill site.</title>
        <authorList>
            <person name="Robson E.H.J."/>
        </authorList>
    </citation>
    <scope>NUCLEOTIDE SEQUENCE [LARGE SCALE GENOMIC DNA]</scope>
    <source>
        <strain evidence="5 6">RB-25</strain>
    </source>
</reference>
<dbReference type="HOGENOM" id="CLU_000210_6_2_6"/>
<dbReference type="InterPro" id="IPR024519">
    <property type="entry name" value="IAT_beta"/>
</dbReference>
<dbReference type="InterPro" id="IPR003535">
    <property type="entry name" value="Intimin/invasin_bac"/>
</dbReference>
<evidence type="ECO:0000256" key="3">
    <source>
        <dbReference type="ARBA" id="ARBA00074571"/>
    </source>
</evidence>
<feature type="domain" description="LysM" evidence="4">
    <location>
        <begin position="39"/>
        <end position="85"/>
    </location>
</feature>
<dbReference type="Gene3D" id="2.40.160.160">
    <property type="entry name" value="Inverse autotransporter, beta-domain"/>
    <property type="match status" value="1"/>
</dbReference>
<dbReference type="FunFam" id="2.40.160.160:FF:000001">
    <property type="entry name" value="Intimin-like inverse autotransporter SinH"/>
    <property type="match status" value="1"/>
</dbReference>
<dbReference type="EMBL" id="CP007044">
    <property type="protein sequence ID" value="AHG20608.1"/>
    <property type="molecule type" value="Genomic_DNA"/>
</dbReference>
<dbReference type="eggNOG" id="COG1388">
    <property type="taxonomic scope" value="Bacteria"/>
</dbReference>
<reference evidence="5 6" key="2">
    <citation type="submission" date="2015-03" db="EMBL/GenBank/DDBJ databases">
        <authorList>
            <person name="Chan K.-G."/>
        </authorList>
    </citation>
    <scope>NUCLEOTIDE SEQUENCE [LARGE SCALE GENOMIC DNA]</scope>
    <source>
        <strain evidence="5 6">RB-25</strain>
    </source>
</reference>
<keyword evidence="6" id="KW-1185">Reference proteome</keyword>
<dbReference type="GO" id="GO:0009279">
    <property type="term" value="C:cell outer membrane"/>
    <property type="evidence" value="ECO:0007669"/>
    <property type="project" value="TreeGrafter"/>
</dbReference>
<dbReference type="OrthoDB" id="8320584at2"/>
<evidence type="ECO:0000256" key="2">
    <source>
        <dbReference type="ARBA" id="ARBA00057597"/>
    </source>
</evidence>
<dbReference type="PATRIC" id="fig|1441930.4.peg.2777"/>
<organism evidence="5 6">
    <name type="scientific">Chania multitudinisentens RB-25</name>
    <dbReference type="NCBI Taxonomy" id="1441930"/>
    <lineage>
        <taxon>Bacteria</taxon>
        <taxon>Pseudomonadati</taxon>
        <taxon>Pseudomonadota</taxon>
        <taxon>Gammaproteobacteria</taxon>
        <taxon>Enterobacterales</taxon>
        <taxon>Yersiniaceae</taxon>
        <taxon>Chania</taxon>
    </lineage>
</organism>
<evidence type="ECO:0000256" key="1">
    <source>
        <dbReference type="ARBA" id="ARBA00010116"/>
    </source>
</evidence>
<dbReference type="KEGG" id="sfo:Z042_14005"/>
<dbReference type="PRINTS" id="PR01369">
    <property type="entry name" value="INTIMIN"/>
</dbReference>
<proteinExistence type="inferred from homology"/>
<dbReference type="AlphaFoldDB" id="W0L9W0"/>
<dbReference type="InterPro" id="IPR018392">
    <property type="entry name" value="LysM"/>
</dbReference>
<evidence type="ECO:0000313" key="6">
    <source>
        <dbReference type="Proteomes" id="UP000019030"/>
    </source>
</evidence>
<dbReference type="PANTHER" id="PTHR39576:SF2">
    <property type="entry name" value="ATTACHING AND EFFACING PROTEIN HOMOLOG-RELATED"/>
    <property type="match status" value="1"/>
</dbReference>
<comment type="function">
    <text evidence="2">Invasin is a protein that allows enteric bacteria to penetrate cultured mammalian cells. The entry of invasin in the cell is mediated by binding several beta-1 chain integrins.</text>
</comment>
<accession>W0L9W0</accession>
<comment type="similarity">
    <text evidence="1">Belongs to the intimin/invasin family.</text>
</comment>